<evidence type="ECO:0000313" key="1">
    <source>
        <dbReference type="EMBL" id="KAH3845018.1"/>
    </source>
</evidence>
<reference evidence="1" key="1">
    <citation type="journal article" date="2019" name="bioRxiv">
        <title>The Genome of the Zebra Mussel, Dreissena polymorpha: A Resource for Invasive Species Research.</title>
        <authorList>
            <person name="McCartney M.A."/>
            <person name="Auch B."/>
            <person name="Kono T."/>
            <person name="Mallez S."/>
            <person name="Zhang Y."/>
            <person name="Obille A."/>
            <person name="Becker A."/>
            <person name="Abrahante J.E."/>
            <person name="Garbe J."/>
            <person name="Badalamenti J.P."/>
            <person name="Herman A."/>
            <person name="Mangelson H."/>
            <person name="Liachko I."/>
            <person name="Sullivan S."/>
            <person name="Sone E.D."/>
            <person name="Koren S."/>
            <person name="Silverstein K.A.T."/>
            <person name="Beckman K.B."/>
            <person name="Gohl D.M."/>
        </authorList>
    </citation>
    <scope>NUCLEOTIDE SEQUENCE</scope>
    <source>
        <strain evidence="1">Duluth1</strain>
        <tissue evidence="1">Whole animal</tissue>
    </source>
</reference>
<evidence type="ECO:0000313" key="2">
    <source>
        <dbReference type="Proteomes" id="UP000828390"/>
    </source>
</evidence>
<protein>
    <submittedName>
        <fullName evidence="1">Uncharacterized protein</fullName>
    </submittedName>
</protein>
<name>A0A9D4KRY0_DREPO</name>
<gene>
    <name evidence="1" type="ORF">DPMN_087287</name>
</gene>
<dbReference type="EMBL" id="JAIWYP010000003">
    <property type="protein sequence ID" value="KAH3845018.1"/>
    <property type="molecule type" value="Genomic_DNA"/>
</dbReference>
<accession>A0A9D4KRY0</accession>
<sequence>MLTCSRSAKDAQQQPCVNDEISSITSVEQRNSRNSACEAQSDEPVRKKDIVFHCIVP</sequence>
<proteinExistence type="predicted"/>
<organism evidence="1 2">
    <name type="scientific">Dreissena polymorpha</name>
    <name type="common">Zebra mussel</name>
    <name type="synonym">Mytilus polymorpha</name>
    <dbReference type="NCBI Taxonomy" id="45954"/>
    <lineage>
        <taxon>Eukaryota</taxon>
        <taxon>Metazoa</taxon>
        <taxon>Spiralia</taxon>
        <taxon>Lophotrochozoa</taxon>
        <taxon>Mollusca</taxon>
        <taxon>Bivalvia</taxon>
        <taxon>Autobranchia</taxon>
        <taxon>Heteroconchia</taxon>
        <taxon>Euheterodonta</taxon>
        <taxon>Imparidentia</taxon>
        <taxon>Neoheterodontei</taxon>
        <taxon>Myida</taxon>
        <taxon>Dreissenoidea</taxon>
        <taxon>Dreissenidae</taxon>
        <taxon>Dreissena</taxon>
    </lineage>
</organism>
<keyword evidence="2" id="KW-1185">Reference proteome</keyword>
<comment type="caution">
    <text evidence="1">The sequence shown here is derived from an EMBL/GenBank/DDBJ whole genome shotgun (WGS) entry which is preliminary data.</text>
</comment>
<reference evidence="1" key="2">
    <citation type="submission" date="2020-11" db="EMBL/GenBank/DDBJ databases">
        <authorList>
            <person name="McCartney M.A."/>
            <person name="Auch B."/>
            <person name="Kono T."/>
            <person name="Mallez S."/>
            <person name="Becker A."/>
            <person name="Gohl D.M."/>
            <person name="Silverstein K.A.T."/>
            <person name="Koren S."/>
            <person name="Bechman K.B."/>
            <person name="Herman A."/>
            <person name="Abrahante J.E."/>
            <person name="Garbe J."/>
        </authorList>
    </citation>
    <scope>NUCLEOTIDE SEQUENCE</scope>
    <source>
        <strain evidence="1">Duluth1</strain>
        <tissue evidence="1">Whole animal</tissue>
    </source>
</reference>
<dbReference type="AlphaFoldDB" id="A0A9D4KRY0"/>
<dbReference type="Proteomes" id="UP000828390">
    <property type="component" value="Unassembled WGS sequence"/>
</dbReference>